<accession>A0A062U3L7</accession>
<dbReference type="STRING" id="1280941.HY2_12100"/>
<dbReference type="Gene3D" id="1.25.40.10">
    <property type="entry name" value="Tetratricopeptide repeat domain"/>
    <property type="match status" value="1"/>
</dbReference>
<sequence>MTRLNWIIAAICVALGIGGYLLIGKPGMADQPMVERQAGLMKKISDHPEQLTPAETLSRLEATVKERPDDPQPHFFIGEILRAQGRTSDAARAYQSALRRDKDFVPALVALGNTLVELNNGAVSPEATRLFAKAYELDETQVRAGMWAAMGAAQAGDQEKAEQAMRYIYSRLPEDDPRRDRFRAMIDAIGQDGDAAPPAAAPETPEPQQE</sequence>
<keyword evidence="5" id="KW-1185">Reference proteome</keyword>
<evidence type="ECO:0000259" key="3">
    <source>
        <dbReference type="Pfam" id="PF23914"/>
    </source>
</evidence>
<gene>
    <name evidence="4" type="ORF">HY3_12200</name>
</gene>
<dbReference type="eggNOG" id="COG4235">
    <property type="taxonomic scope" value="Bacteria"/>
</dbReference>
<evidence type="ECO:0000313" key="4">
    <source>
        <dbReference type="EMBL" id="RAN33658.1"/>
    </source>
</evidence>
<protein>
    <recommendedName>
        <fullName evidence="3">Cytochrome c-type biogenesis protein H TPR domain-containing protein</fullName>
    </recommendedName>
</protein>
<dbReference type="InterPro" id="IPR011990">
    <property type="entry name" value="TPR-like_helical_dom_sf"/>
</dbReference>
<feature type="compositionally biased region" description="Low complexity" evidence="1">
    <location>
        <begin position="195"/>
        <end position="210"/>
    </location>
</feature>
<dbReference type="AlphaFoldDB" id="A0A062U3L7"/>
<keyword evidence="2" id="KW-0472">Membrane</keyword>
<feature type="region of interest" description="Disordered" evidence="1">
    <location>
        <begin position="188"/>
        <end position="210"/>
    </location>
</feature>
<feature type="domain" description="Cytochrome c-type biogenesis protein H TPR" evidence="3">
    <location>
        <begin position="57"/>
        <end position="179"/>
    </location>
</feature>
<dbReference type="Pfam" id="PF23914">
    <property type="entry name" value="TPR_CcmH_CycH"/>
    <property type="match status" value="1"/>
</dbReference>
<name>A0A062U3L7_9PROT</name>
<keyword evidence="2" id="KW-1133">Transmembrane helix</keyword>
<feature type="transmembrane region" description="Helical" evidence="2">
    <location>
        <begin position="6"/>
        <end position="23"/>
    </location>
</feature>
<reference evidence="4 5" key="1">
    <citation type="submission" date="2013-04" db="EMBL/GenBank/DDBJ databases">
        <title>Hyphomonas sp. T24B3 Genome Sequencing.</title>
        <authorList>
            <person name="Lai Q."/>
            <person name="Shao Z."/>
        </authorList>
    </citation>
    <scope>NUCLEOTIDE SEQUENCE [LARGE SCALE GENOMIC DNA]</scope>
    <source>
        <strain evidence="4 5">T24B3</strain>
    </source>
</reference>
<proteinExistence type="predicted"/>
<dbReference type="RefSeq" id="WP_034826096.1">
    <property type="nucleotide sequence ID" value="NZ_AWFA01000017.1"/>
</dbReference>
<organism evidence="4 5">
    <name type="scientific">Hyphomonas pacifica</name>
    <dbReference type="NCBI Taxonomy" id="1280941"/>
    <lineage>
        <taxon>Bacteria</taxon>
        <taxon>Pseudomonadati</taxon>
        <taxon>Pseudomonadota</taxon>
        <taxon>Alphaproteobacteria</taxon>
        <taxon>Hyphomonadales</taxon>
        <taxon>Hyphomonadaceae</taxon>
        <taxon>Hyphomonas</taxon>
    </lineage>
</organism>
<comment type="caution">
    <text evidence="4">The sequence shown here is derived from an EMBL/GenBank/DDBJ whole genome shotgun (WGS) entry which is preliminary data.</text>
</comment>
<dbReference type="Proteomes" id="UP000249123">
    <property type="component" value="Unassembled WGS sequence"/>
</dbReference>
<dbReference type="OrthoDB" id="7631440at2"/>
<evidence type="ECO:0000313" key="5">
    <source>
        <dbReference type="Proteomes" id="UP000249123"/>
    </source>
</evidence>
<dbReference type="SUPFAM" id="SSF48452">
    <property type="entry name" value="TPR-like"/>
    <property type="match status" value="1"/>
</dbReference>
<evidence type="ECO:0000256" key="2">
    <source>
        <dbReference type="SAM" id="Phobius"/>
    </source>
</evidence>
<evidence type="ECO:0000256" key="1">
    <source>
        <dbReference type="SAM" id="MobiDB-lite"/>
    </source>
</evidence>
<keyword evidence="2" id="KW-0812">Transmembrane</keyword>
<dbReference type="InterPro" id="IPR056413">
    <property type="entry name" value="TPR_CcmH_CycH"/>
</dbReference>
<dbReference type="EMBL" id="AWFB01000017">
    <property type="protein sequence ID" value="RAN33658.1"/>
    <property type="molecule type" value="Genomic_DNA"/>
</dbReference>